<evidence type="ECO:0000313" key="10">
    <source>
        <dbReference type="EMBL" id="GBG30542.1"/>
    </source>
</evidence>
<dbReference type="Gene3D" id="1.20.1740.10">
    <property type="entry name" value="Amino acid/polyamine transporter I"/>
    <property type="match status" value="1"/>
</dbReference>
<evidence type="ECO:0000313" key="11">
    <source>
        <dbReference type="Proteomes" id="UP000241890"/>
    </source>
</evidence>
<feature type="transmembrane region" description="Helical" evidence="9">
    <location>
        <begin position="138"/>
        <end position="159"/>
    </location>
</feature>
<feature type="transmembrane region" description="Helical" evidence="9">
    <location>
        <begin position="289"/>
        <end position="310"/>
    </location>
</feature>
<feature type="transmembrane region" description="Helical" evidence="9">
    <location>
        <begin position="165"/>
        <end position="185"/>
    </location>
</feature>
<dbReference type="GO" id="GO:0005886">
    <property type="term" value="C:plasma membrane"/>
    <property type="evidence" value="ECO:0007669"/>
    <property type="project" value="UniProtKB-SubCell"/>
</dbReference>
<keyword evidence="2" id="KW-0813">Transport</keyword>
<keyword evidence="6 9" id="KW-0472">Membrane</keyword>
<evidence type="ECO:0000256" key="5">
    <source>
        <dbReference type="ARBA" id="ARBA00022989"/>
    </source>
</evidence>
<dbReference type="OrthoDB" id="103326at2759"/>
<comment type="caution">
    <text evidence="10">The sequence shown here is derived from an EMBL/GenBank/DDBJ whole genome shotgun (WGS) entry which is preliminary data.</text>
</comment>
<comment type="similarity">
    <text evidence="7">Belongs to the amino acid-polyamine-organocation (APC) superfamily. Polyamine:cation symporter (PHS) (TC 2.A.3.12) family.</text>
</comment>
<dbReference type="Pfam" id="PF13520">
    <property type="entry name" value="AA_permease_2"/>
    <property type="match status" value="1"/>
</dbReference>
<evidence type="ECO:0000256" key="2">
    <source>
        <dbReference type="ARBA" id="ARBA00022448"/>
    </source>
</evidence>
<dbReference type="Proteomes" id="UP000241890">
    <property type="component" value="Unassembled WGS sequence"/>
</dbReference>
<feature type="transmembrane region" description="Helical" evidence="9">
    <location>
        <begin position="25"/>
        <end position="46"/>
    </location>
</feature>
<dbReference type="PANTHER" id="PTHR45826:SF2">
    <property type="entry name" value="AMINO ACID TRANSPORTER"/>
    <property type="match status" value="1"/>
</dbReference>
<evidence type="ECO:0000256" key="1">
    <source>
        <dbReference type="ARBA" id="ARBA00004651"/>
    </source>
</evidence>
<feature type="transmembrane region" description="Helical" evidence="9">
    <location>
        <begin position="108"/>
        <end position="126"/>
    </location>
</feature>
<keyword evidence="4 9" id="KW-0812">Transmembrane</keyword>
<dbReference type="PIRSF" id="PIRSF006060">
    <property type="entry name" value="AA_transporter"/>
    <property type="match status" value="1"/>
</dbReference>
<name>A0A2R5GI28_9STRA</name>
<keyword evidence="3" id="KW-1003">Cell membrane</keyword>
<proteinExistence type="inferred from homology"/>
<gene>
    <name evidence="10" type="ORF">FCC1311_067622</name>
</gene>
<feature type="transmembrane region" description="Helical" evidence="9">
    <location>
        <begin position="492"/>
        <end position="510"/>
    </location>
</feature>
<dbReference type="GO" id="GO:0015203">
    <property type="term" value="F:polyamine transmembrane transporter activity"/>
    <property type="evidence" value="ECO:0007669"/>
    <property type="project" value="UniProtKB-ARBA"/>
</dbReference>
<feature type="transmembrane region" description="Helical" evidence="9">
    <location>
        <begin position="340"/>
        <end position="365"/>
    </location>
</feature>
<feature type="transmembrane region" description="Helical" evidence="9">
    <location>
        <begin position="465"/>
        <end position="486"/>
    </location>
</feature>
<dbReference type="InParanoid" id="A0A2R5GI28"/>
<reference evidence="10 11" key="1">
    <citation type="submission" date="2017-12" db="EMBL/GenBank/DDBJ databases">
        <title>Sequencing, de novo assembly and annotation of complete genome of a new Thraustochytrid species, strain FCC1311.</title>
        <authorList>
            <person name="Sedici K."/>
            <person name="Godart F."/>
            <person name="Aiese Cigliano R."/>
            <person name="Sanseverino W."/>
            <person name="Barakat M."/>
            <person name="Ortet P."/>
            <person name="Marechal E."/>
            <person name="Cagnac O."/>
            <person name="Amato A."/>
        </authorList>
    </citation>
    <scope>NUCLEOTIDE SEQUENCE [LARGE SCALE GENOMIC DNA]</scope>
</reference>
<feature type="transmembrane region" description="Helical" evidence="9">
    <location>
        <begin position="58"/>
        <end position="78"/>
    </location>
</feature>
<dbReference type="PANTHER" id="PTHR45826">
    <property type="entry name" value="POLYAMINE TRANSPORTER PUT1"/>
    <property type="match status" value="1"/>
</dbReference>
<keyword evidence="5 9" id="KW-1133">Transmembrane helix</keyword>
<dbReference type="EMBL" id="BEYU01000077">
    <property type="protein sequence ID" value="GBG30542.1"/>
    <property type="molecule type" value="Genomic_DNA"/>
</dbReference>
<evidence type="ECO:0000256" key="3">
    <source>
        <dbReference type="ARBA" id="ARBA00022475"/>
    </source>
</evidence>
<comment type="subcellular location">
    <subcellularLocation>
        <location evidence="1">Cell membrane</location>
        <topology evidence="1">Multi-pass membrane protein</topology>
    </subcellularLocation>
</comment>
<evidence type="ECO:0000256" key="4">
    <source>
        <dbReference type="ARBA" id="ARBA00022692"/>
    </source>
</evidence>
<evidence type="ECO:0000256" key="9">
    <source>
        <dbReference type="SAM" id="Phobius"/>
    </source>
</evidence>
<sequence length="518" mass="55451">MADLEKSLAGHAKDVKDPKDDDRRAMGLSAVVSVMFFTVCGGPIGCEEVIAAGGPGRGLLAMLIFPWLYCFPVALVSAELATVFPEDGSFTIWVSNSFGRFWAFQDGYWSWISGVIDNAMYPVLATELMLGADRVHSATGVLLTLTISLTWSLMNFAGVEIVARLMVILGIIVLTPYVGLIFLAIGSQLATLTSDALSPTAEPSSSTLSAAMSLAHRVADATMGTTPTPLAATAAPLQEYGRTGPSDPDEWHFNAIELLHVVFWSYSGWDSVSTFAGEVRDPKRNFPRALALAMLLTCASYVLSLGAGILTPGAPDWRTWSEGSFHEIGRAAGGEFLHSLIFISTGISLLAMYCTEMFVDSFLLLGMAEQELVPRIFARRSARGGAPWVAISASLVVIVIVAPIFDFTKLMQVNNCLTCMSVFIELLAGMSLRTSAASSSQVPHEATSSTPSSSSSFRAPVSNKVFVAMQIPAMVVIFLVVTTTVLMTSLEVQLLTLVLIIAGAPLYQSCATQDLRIE</sequence>
<feature type="region of interest" description="Disordered" evidence="8">
    <location>
        <begin position="1"/>
        <end position="20"/>
    </location>
</feature>
<evidence type="ECO:0000256" key="6">
    <source>
        <dbReference type="ARBA" id="ARBA00023136"/>
    </source>
</evidence>
<evidence type="ECO:0000256" key="8">
    <source>
        <dbReference type="SAM" id="MobiDB-lite"/>
    </source>
</evidence>
<keyword evidence="11" id="KW-1185">Reference proteome</keyword>
<evidence type="ECO:0000256" key="7">
    <source>
        <dbReference type="ARBA" id="ARBA00024041"/>
    </source>
</evidence>
<accession>A0A2R5GI28</accession>
<dbReference type="InterPro" id="IPR002293">
    <property type="entry name" value="AA/rel_permease1"/>
</dbReference>
<organism evidence="10 11">
    <name type="scientific">Hondaea fermentalgiana</name>
    <dbReference type="NCBI Taxonomy" id="2315210"/>
    <lineage>
        <taxon>Eukaryota</taxon>
        <taxon>Sar</taxon>
        <taxon>Stramenopiles</taxon>
        <taxon>Bigyra</taxon>
        <taxon>Labyrinthulomycetes</taxon>
        <taxon>Thraustochytrida</taxon>
        <taxon>Thraustochytriidae</taxon>
        <taxon>Hondaea</taxon>
    </lineage>
</organism>
<feature type="transmembrane region" description="Helical" evidence="9">
    <location>
        <begin position="386"/>
        <end position="405"/>
    </location>
</feature>
<dbReference type="InterPro" id="IPR044566">
    <property type="entry name" value="RMV1-like"/>
</dbReference>
<dbReference type="AlphaFoldDB" id="A0A2R5GI28"/>
<protein>
    <submittedName>
        <fullName evidence="10">Amino acid-polyamine transporter, putative</fullName>
    </submittedName>
</protein>